<keyword evidence="6 17" id="KW-0813">Transport</keyword>
<dbReference type="InterPro" id="IPR003918">
    <property type="entry name" value="NADH_UbQ_OxRdtase"/>
</dbReference>
<evidence type="ECO:0000256" key="6">
    <source>
        <dbReference type="ARBA" id="ARBA00022448"/>
    </source>
</evidence>
<dbReference type="EMBL" id="MG669122">
    <property type="protein sequence ID" value="AUT18155.1"/>
    <property type="molecule type" value="Genomic_DNA"/>
</dbReference>
<geneLocation type="mitochondrion" evidence="20"/>
<evidence type="ECO:0000256" key="13">
    <source>
        <dbReference type="ARBA" id="ARBA00023075"/>
    </source>
</evidence>
<keyword evidence="12 17" id="KW-0520">NAD</keyword>
<dbReference type="Pfam" id="PF01059">
    <property type="entry name" value="Oxidored_q5_N"/>
    <property type="match status" value="1"/>
</dbReference>
<dbReference type="InterPro" id="IPR001750">
    <property type="entry name" value="ND/Mrp_TM"/>
</dbReference>
<keyword evidence="14 17" id="KW-0496">Mitochondrion</keyword>
<accession>A0A3G1ND55</accession>
<evidence type="ECO:0000259" key="19">
    <source>
        <dbReference type="Pfam" id="PF01059"/>
    </source>
</evidence>
<dbReference type="RefSeq" id="YP_009459890.1">
    <property type="nucleotide sequence ID" value="NC_036951.1"/>
</dbReference>
<feature type="domain" description="NADH:ubiquinone oxidoreductase chain 4 N-terminal" evidence="19">
    <location>
        <begin position="1"/>
        <end position="100"/>
    </location>
</feature>
<feature type="transmembrane region" description="Helical" evidence="17">
    <location>
        <begin position="338"/>
        <end position="356"/>
    </location>
</feature>
<feature type="transmembrane region" description="Helical" evidence="17">
    <location>
        <begin position="296"/>
        <end position="317"/>
    </location>
</feature>
<dbReference type="EC" id="7.1.1.2" evidence="4 17"/>
<sequence length="441" mass="51202">MLKFFFMLLFLFFIYFKWWMVYLVSLILFMFILVNSTNLFFSSSIYNFMGIDFLSMSMILLSIWICSLIILASFSLYISKKYNDLFMLNLLFLMVSLVLAFSSLDILYFYIFFEISILPVLLMIMGWGYQPERIQAGLYLVFYTLCVSLPLLLGIFFSYKVFYSFSFMYFYEIDSLILYFLMVLAFLVKMPMFMVHLWLPKAHVEGPVSSSMILAGVMLKLGGYGLLRLMKLLILSSLKVNFLWIVLSLIGGSLISLICLHQMDMKLLIAYSSVVHMALVIGGIMSLTYYGFMGSLILMIGHGLCSSGLFCLINLMYERLGSRSLMVNKGLINLIPNLSLWWFLLLSSNMAAPPSMNLFGEISLMMSIISWSSYTFIFLMLISFFSAGYSLYIFAFSQHGEIFKGVYDFGSINMREYMLLLLHWLPLNLLIFKIDYFFFWM</sequence>
<feature type="transmembrane region" description="Helical" evidence="17">
    <location>
        <begin position="85"/>
        <end position="101"/>
    </location>
</feature>
<feature type="transmembrane region" description="Helical" evidence="17">
    <location>
        <begin position="136"/>
        <end position="157"/>
    </location>
</feature>
<feature type="transmembrane region" description="Helical" evidence="17">
    <location>
        <begin position="417"/>
        <end position="439"/>
    </location>
</feature>
<evidence type="ECO:0000256" key="4">
    <source>
        <dbReference type="ARBA" id="ARBA00012944"/>
    </source>
</evidence>
<dbReference type="GO" id="GO:0031966">
    <property type="term" value="C:mitochondrial membrane"/>
    <property type="evidence" value="ECO:0007669"/>
    <property type="project" value="UniProtKB-SubCell"/>
</dbReference>
<comment type="function">
    <text evidence="1">Core subunit of the mitochondrial membrane respiratory chain NADH dehydrogenase (Complex I) that is believed to belong to the minimal assembly required for catalysis. Complex I functions in the transfer of electrons from NADH to the respiratory chain. The immediate electron acceptor for the enzyme is believed to be ubiquinone.</text>
</comment>
<feature type="transmembrane region" description="Helical" evidence="17">
    <location>
        <begin position="177"/>
        <end position="199"/>
    </location>
</feature>
<dbReference type="GeneID" id="35987228"/>
<dbReference type="GO" id="GO:0003954">
    <property type="term" value="F:NADH dehydrogenase activity"/>
    <property type="evidence" value="ECO:0007669"/>
    <property type="project" value="TreeGrafter"/>
</dbReference>
<evidence type="ECO:0000256" key="8">
    <source>
        <dbReference type="ARBA" id="ARBA00022692"/>
    </source>
</evidence>
<feature type="domain" description="NADH:quinone oxidoreductase/Mrp antiporter transmembrane" evidence="18">
    <location>
        <begin position="103"/>
        <end position="384"/>
    </location>
</feature>
<evidence type="ECO:0000256" key="11">
    <source>
        <dbReference type="ARBA" id="ARBA00022989"/>
    </source>
</evidence>
<evidence type="ECO:0000313" key="20">
    <source>
        <dbReference type="EMBL" id="AUT18155.1"/>
    </source>
</evidence>
<evidence type="ECO:0000259" key="18">
    <source>
        <dbReference type="Pfam" id="PF00361"/>
    </source>
</evidence>
<feature type="transmembrane region" description="Helical" evidence="17">
    <location>
        <begin position="107"/>
        <end position="129"/>
    </location>
</feature>
<evidence type="ECO:0000256" key="1">
    <source>
        <dbReference type="ARBA" id="ARBA00003257"/>
    </source>
</evidence>
<evidence type="ECO:0000256" key="10">
    <source>
        <dbReference type="ARBA" id="ARBA00022982"/>
    </source>
</evidence>
<feature type="transmembrane region" description="Helical" evidence="17">
    <location>
        <begin position="242"/>
        <end position="260"/>
    </location>
</feature>
<evidence type="ECO:0000256" key="9">
    <source>
        <dbReference type="ARBA" id="ARBA00022967"/>
    </source>
</evidence>
<dbReference type="PRINTS" id="PR01437">
    <property type="entry name" value="NUOXDRDTASE4"/>
</dbReference>
<evidence type="ECO:0000256" key="17">
    <source>
        <dbReference type="RuleBase" id="RU003297"/>
    </source>
</evidence>
<keyword evidence="7 17" id="KW-0679">Respiratory chain</keyword>
<comment type="similarity">
    <text evidence="3 17">Belongs to the complex I subunit 4 family.</text>
</comment>
<keyword evidence="13 17" id="KW-0830">Ubiquinone</keyword>
<reference evidence="20" key="1">
    <citation type="journal article" date="2017" name="AIMS Genet">
        <title>Our love-hate relationship with DNA barcodes, the Y2K problem, and the search for next generation barcodes.</title>
        <authorList>
            <person name="Marcus J.M."/>
        </authorList>
    </citation>
    <scope>NUCLEOTIDE SEQUENCE</scope>
</reference>
<evidence type="ECO:0000256" key="5">
    <source>
        <dbReference type="ARBA" id="ARBA00021006"/>
    </source>
</evidence>
<feature type="transmembrane region" description="Helical" evidence="17">
    <location>
        <begin position="7"/>
        <end position="33"/>
    </location>
</feature>
<evidence type="ECO:0000256" key="16">
    <source>
        <dbReference type="ARBA" id="ARBA00049551"/>
    </source>
</evidence>
<dbReference type="GO" id="GO:0048039">
    <property type="term" value="F:ubiquinone binding"/>
    <property type="evidence" value="ECO:0007669"/>
    <property type="project" value="TreeGrafter"/>
</dbReference>
<protein>
    <recommendedName>
        <fullName evidence="5 17">NADH-ubiquinone oxidoreductase chain 4</fullName>
        <ecNumber evidence="4 17">7.1.1.2</ecNumber>
    </recommendedName>
</protein>
<dbReference type="AlphaFoldDB" id="A0A3G1ND55"/>
<keyword evidence="15 17" id="KW-0472">Membrane</keyword>
<evidence type="ECO:0000256" key="15">
    <source>
        <dbReference type="ARBA" id="ARBA00023136"/>
    </source>
</evidence>
<evidence type="ECO:0000256" key="14">
    <source>
        <dbReference type="ARBA" id="ARBA00023128"/>
    </source>
</evidence>
<evidence type="ECO:0000256" key="3">
    <source>
        <dbReference type="ARBA" id="ARBA00009025"/>
    </source>
</evidence>
<dbReference type="Pfam" id="PF00361">
    <property type="entry name" value="Proton_antipo_M"/>
    <property type="match status" value="1"/>
</dbReference>
<dbReference type="CTD" id="4538"/>
<keyword evidence="11 17" id="KW-1133">Transmembrane helix</keyword>
<evidence type="ECO:0000256" key="7">
    <source>
        <dbReference type="ARBA" id="ARBA00022660"/>
    </source>
</evidence>
<keyword evidence="10 17" id="KW-0249">Electron transport</keyword>
<dbReference type="GO" id="GO:0042773">
    <property type="term" value="P:ATP synthesis coupled electron transport"/>
    <property type="evidence" value="ECO:0007669"/>
    <property type="project" value="InterPro"/>
</dbReference>
<dbReference type="GO" id="GO:0008137">
    <property type="term" value="F:NADH dehydrogenase (ubiquinone) activity"/>
    <property type="evidence" value="ECO:0007669"/>
    <property type="project" value="UniProtKB-UniRule"/>
</dbReference>
<evidence type="ECO:0000256" key="2">
    <source>
        <dbReference type="ARBA" id="ARBA00004225"/>
    </source>
</evidence>
<gene>
    <name evidence="20" type="primary">ND4</name>
</gene>
<comment type="subcellular location">
    <subcellularLocation>
        <location evidence="2 17">Mitochondrion membrane</location>
        <topology evidence="2 17">Multi-pass membrane protein</topology>
    </subcellularLocation>
</comment>
<feature type="transmembrane region" description="Helical" evidence="17">
    <location>
        <begin position="53"/>
        <end position="78"/>
    </location>
</feature>
<dbReference type="GO" id="GO:0015990">
    <property type="term" value="P:electron transport coupled proton transport"/>
    <property type="evidence" value="ECO:0007669"/>
    <property type="project" value="TreeGrafter"/>
</dbReference>
<dbReference type="PANTHER" id="PTHR43507">
    <property type="entry name" value="NADH-UBIQUINONE OXIDOREDUCTASE CHAIN 4"/>
    <property type="match status" value="1"/>
</dbReference>
<feature type="transmembrane region" description="Helical" evidence="17">
    <location>
        <begin position="267"/>
        <end position="290"/>
    </location>
</feature>
<feature type="transmembrane region" description="Helical" evidence="17">
    <location>
        <begin position="211"/>
        <end position="230"/>
    </location>
</feature>
<keyword evidence="9" id="KW-1278">Translocase</keyword>
<feature type="transmembrane region" description="Helical" evidence="17">
    <location>
        <begin position="376"/>
        <end position="396"/>
    </location>
</feature>
<evidence type="ECO:0000256" key="12">
    <source>
        <dbReference type="ARBA" id="ARBA00023027"/>
    </source>
</evidence>
<organism evidence="20">
    <name type="scientific">Hydropsyche orris</name>
    <dbReference type="NCBI Taxonomy" id="1188126"/>
    <lineage>
        <taxon>Eukaryota</taxon>
        <taxon>Metazoa</taxon>
        <taxon>Ecdysozoa</taxon>
        <taxon>Arthropoda</taxon>
        <taxon>Hexapoda</taxon>
        <taxon>Insecta</taxon>
        <taxon>Pterygota</taxon>
        <taxon>Neoptera</taxon>
        <taxon>Endopterygota</taxon>
        <taxon>Trichoptera</taxon>
        <taxon>Annulipalpia</taxon>
        <taxon>Hydropsychoidea</taxon>
        <taxon>Hydropsychidae</taxon>
        <taxon>Hydropsychinae</taxon>
        <taxon>Hydropsyche</taxon>
        <taxon>Hydropsyche</taxon>
    </lineage>
</organism>
<keyword evidence="8 17" id="KW-0812">Transmembrane</keyword>
<comment type="function">
    <text evidence="17">Core subunit of the mitochondrial membrane respiratory chain NADH dehydrogenase (Complex I) which catalyzes electron transfer from NADH through the respiratory chain, using ubiquinone as an electron acceptor. Essential for the catalytic activity and assembly of complex I.</text>
</comment>
<proteinExistence type="inferred from homology"/>
<name>A0A3G1ND55_9NEOP</name>
<dbReference type="InterPro" id="IPR000260">
    <property type="entry name" value="NADH4_N"/>
</dbReference>
<dbReference type="PANTHER" id="PTHR43507:SF20">
    <property type="entry name" value="NADH-UBIQUINONE OXIDOREDUCTASE CHAIN 4"/>
    <property type="match status" value="1"/>
</dbReference>
<comment type="catalytic activity">
    <reaction evidence="16 17">
        <text>a ubiquinone + NADH + 5 H(+)(in) = a ubiquinol + NAD(+) + 4 H(+)(out)</text>
        <dbReference type="Rhea" id="RHEA:29091"/>
        <dbReference type="Rhea" id="RHEA-COMP:9565"/>
        <dbReference type="Rhea" id="RHEA-COMP:9566"/>
        <dbReference type="ChEBI" id="CHEBI:15378"/>
        <dbReference type="ChEBI" id="CHEBI:16389"/>
        <dbReference type="ChEBI" id="CHEBI:17976"/>
        <dbReference type="ChEBI" id="CHEBI:57540"/>
        <dbReference type="ChEBI" id="CHEBI:57945"/>
        <dbReference type="EC" id="7.1.1.2"/>
    </reaction>
</comment>